<keyword evidence="2" id="KW-0520">NAD</keyword>
<reference evidence="5" key="2">
    <citation type="submission" date="2025-08" db="UniProtKB">
        <authorList>
            <consortium name="Ensembl"/>
        </authorList>
    </citation>
    <scope>IDENTIFICATION</scope>
</reference>
<dbReference type="GO" id="GO:0070403">
    <property type="term" value="F:NAD+ binding"/>
    <property type="evidence" value="ECO:0007669"/>
    <property type="project" value="InterPro"/>
</dbReference>
<dbReference type="InterPro" id="IPR026591">
    <property type="entry name" value="Sirtuin_cat_small_dom_sf"/>
</dbReference>
<dbReference type="GO" id="GO:0046872">
    <property type="term" value="F:metal ion binding"/>
    <property type="evidence" value="ECO:0007669"/>
    <property type="project" value="UniProtKB-KW"/>
</dbReference>
<dbReference type="InterPro" id="IPR003000">
    <property type="entry name" value="Sirtuin"/>
</dbReference>
<name>A0A8C6PTM5_NOTFU</name>
<protein>
    <submittedName>
        <fullName evidence="5">Si:dkey-103i16.6</fullName>
    </submittedName>
</protein>
<sequence length="371" mass="41435">MVNSKVSVVFLKRAGRSLFSPPPQLSLMKLFYISFILPRLHFSHFVGAVRGTSFLTQLGLLTHICGSFKLPCAPSQLFAPLCPNSKAATAVDYISIRGRCKKVVVVAGAGISTASGIPDFRTPGTGLYANLEKYNVPYPEAIFNIDYFSNDPQPFFSLAKFLYPGGHRPNYIHYFIRMLHHKGLLLRVYTQNIDGLEKLCGIPDEKLVEAHGSFATASCHLCHTPYPSEEAKCAIMSDNVPTCSFCAATVKPDVVFFGEDLPQKYFLHTKDFPKADLLIIMGTSLKIEPFASLVNTVGSSVPRLLLNRHAVGPFERVPLRRRDHMELGDLAETIRRFAEFLGWNGEIEEMMKDREALVGSALKLFFFFCFH</sequence>
<dbReference type="Ensembl" id="ENSNFUT00015049910.1">
    <property type="protein sequence ID" value="ENSNFUP00015047827.1"/>
    <property type="gene ID" value="ENSNFUG00015022576.1"/>
</dbReference>
<reference evidence="5" key="3">
    <citation type="submission" date="2025-09" db="UniProtKB">
        <authorList>
            <consortium name="Ensembl"/>
        </authorList>
    </citation>
    <scope>IDENTIFICATION</scope>
</reference>
<dbReference type="GeneTree" id="ENSGT00940000165765"/>
<gene>
    <name evidence="5" type="primary">si:dkey-103i16.6</name>
</gene>
<dbReference type="GO" id="GO:0005634">
    <property type="term" value="C:nucleus"/>
    <property type="evidence" value="ECO:0007669"/>
    <property type="project" value="TreeGrafter"/>
</dbReference>
<evidence type="ECO:0000259" key="4">
    <source>
        <dbReference type="PROSITE" id="PS50305"/>
    </source>
</evidence>
<dbReference type="Pfam" id="PF02146">
    <property type="entry name" value="SIR2"/>
    <property type="match status" value="1"/>
</dbReference>
<evidence type="ECO:0000313" key="5">
    <source>
        <dbReference type="Ensembl" id="ENSNFUP00015047827.1"/>
    </source>
</evidence>
<feature type="domain" description="Deacetylase sirtuin-type" evidence="4">
    <location>
        <begin position="80"/>
        <end position="344"/>
    </location>
</feature>
<organism evidence="5 6">
    <name type="scientific">Nothobranchius furzeri</name>
    <name type="common">Turquoise killifish</name>
    <dbReference type="NCBI Taxonomy" id="105023"/>
    <lineage>
        <taxon>Eukaryota</taxon>
        <taxon>Metazoa</taxon>
        <taxon>Chordata</taxon>
        <taxon>Craniata</taxon>
        <taxon>Vertebrata</taxon>
        <taxon>Euteleostomi</taxon>
        <taxon>Actinopterygii</taxon>
        <taxon>Neopterygii</taxon>
        <taxon>Teleostei</taxon>
        <taxon>Neoteleostei</taxon>
        <taxon>Acanthomorphata</taxon>
        <taxon>Ovalentaria</taxon>
        <taxon>Atherinomorphae</taxon>
        <taxon>Cyprinodontiformes</taxon>
        <taxon>Nothobranchiidae</taxon>
        <taxon>Nothobranchius</taxon>
    </lineage>
</organism>
<dbReference type="Proteomes" id="UP000694548">
    <property type="component" value="Chromosome sgr13"/>
</dbReference>
<keyword evidence="1" id="KW-0808">Transferase</keyword>
<feature type="binding site" evidence="3">
    <location>
        <position position="219"/>
    </location>
    <ligand>
        <name>Zn(2+)</name>
        <dbReference type="ChEBI" id="CHEBI:29105"/>
    </ligand>
</feature>
<feature type="active site" description="Proton acceptor" evidence="3">
    <location>
        <position position="211"/>
    </location>
</feature>
<reference evidence="5" key="1">
    <citation type="submission" date="2014-08" db="EMBL/GenBank/DDBJ databases">
        <authorList>
            <person name="Senf B."/>
            <person name="Petzold A."/>
            <person name="Downie B.R."/>
            <person name="Koch P."/>
            <person name="Platzer M."/>
        </authorList>
    </citation>
    <scope>NUCLEOTIDE SEQUENCE [LARGE SCALE GENOMIC DNA]</scope>
    <source>
        <strain evidence="5">GRZ</strain>
    </source>
</reference>
<dbReference type="InterPro" id="IPR026590">
    <property type="entry name" value="Ssirtuin_cat_dom"/>
</dbReference>
<dbReference type="AlphaFoldDB" id="A0A8C6PTM5"/>
<evidence type="ECO:0000256" key="2">
    <source>
        <dbReference type="ARBA" id="ARBA00023027"/>
    </source>
</evidence>
<dbReference type="InterPro" id="IPR029035">
    <property type="entry name" value="DHS-like_NAD/FAD-binding_dom"/>
</dbReference>
<feature type="binding site" evidence="3">
    <location>
        <position position="222"/>
    </location>
    <ligand>
        <name>Zn(2+)</name>
        <dbReference type="ChEBI" id="CHEBI:29105"/>
    </ligand>
</feature>
<accession>A0A8C6PTM5</accession>
<evidence type="ECO:0000313" key="6">
    <source>
        <dbReference type="Proteomes" id="UP000694548"/>
    </source>
</evidence>
<dbReference type="Gene3D" id="3.40.50.1220">
    <property type="entry name" value="TPP-binding domain"/>
    <property type="match status" value="1"/>
</dbReference>
<dbReference type="InterPro" id="IPR050134">
    <property type="entry name" value="NAD-dep_sirtuin_deacylases"/>
</dbReference>
<keyword evidence="6" id="KW-1185">Reference proteome</keyword>
<feature type="binding site" evidence="3">
    <location>
        <position position="243"/>
    </location>
    <ligand>
        <name>Zn(2+)</name>
        <dbReference type="ChEBI" id="CHEBI:29105"/>
    </ligand>
</feature>
<evidence type="ECO:0000256" key="3">
    <source>
        <dbReference type="PROSITE-ProRule" id="PRU00236"/>
    </source>
</evidence>
<dbReference type="Gene3D" id="3.30.1600.10">
    <property type="entry name" value="SIR2/SIRT2 'Small Domain"/>
    <property type="match status" value="1"/>
</dbReference>
<dbReference type="SUPFAM" id="SSF52467">
    <property type="entry name" value="DHS-like NAD/FAD-binding domain"/>
    <property type="match status" value="1"/>
</dbReference>
<dbReference type="PROSITE" id="PS50305">
    <property type="entry name" value="SIRTUIN"/>
    <property type="match status" value="1"/>
</dbReference>
<dbReference type="PANTHER" id="PTHR11085:SF2">
    <property type="entry name" value="NOVEL PROTEIN SIMILAR TO VERTEBRATE SIRTUIN (SILENT MATING TYPE INFORMATION REGULATION 2 HOMOLOG) 2 (S. CEREVISIAE) (SIRT2)"/>
    <property type="match status" value="1"/>
</dbReference>
<proteinExistence type="predicted"/>
<keyword evidence="3" id="KW-0479">Metal-binding</keyword>
<evidence type="ECO:0000256" key="1">
    <source>
        <dbReference type="ARBA" id="ARBA00022679"/>
    </source>
</evidence>
<feature type="binding site" evidence="3">
    <location>
        <position position="246"/>
    </location>
    <ligand>
        <name>Zn(2+)</name>
        <dbReference type="ChEBI" id="CHEBI:29105"/>
    </ligand>
</feature>
<dbReference type="PANTHER" id="PTHR11085">
    <property type="entry name" value="NAD-DEPENDENT PROTEIN DEACYLASE SIRTUIN-5, MITOCHONDRIAL-RELATED"/>
    <property type="match status" value="1"/>
</dbReference>
<dbReference type="GO" id="GO:0017136">
    <property type="term" value="F:histone deacetylase activity, NAD-dependent"/>
    <property type="evidence" value="ECO:0007669"/>
    <property type="project" value="TreeGrafter"/>
</dbReference>
<keyword evidence="3" id="KW-0862">Zinc</keyword>